<evidence type="ECO:0000256" key="4">
    <source>
        <dbReference type="ARBA" id="ARBA00023242"/>
    </source>
</evidence>
<evidence type="ECO:0000259" key="6">
    <source>
        <dbReference type="Pfam" id="PF03467"/>
    </source>
</evidence>
<comment type="similarity">
    <text evidence="2">Belongs to the RENT3 family.</text>
</comment>
<dbReference type="Gene3D" id="3.30.70.330">
    <property type="match status" value="1"/>
</dbReference>
<organism evidence="7">
    <name type="scientific">Davidia involucrata</name>
    <name type="common">Dove tree</name>
    <dbReference type="NCBI Taxonomy" id="16924"/>
    <lineage>
        <taxon>Eukaryota</taxon>
        <taxon>Viridiplantae</taxon>
        <taxon>Streptophyta</taxon>
        <taxon>Embryophyta</taxon>
        <taxon>Tracheophyta</taxon>
        <taxon>Spermatophyta</taxon>
        <taxon>Magnoliopsida</taxon>
        <taxon>eudicotyledons</taxon>
        <taxon>Gunneridae</taxon>
        <taxon>Pentapetalae</taxon>
        <taxon>asterids</taxon>
        <taxon>Cornales</taxon>
        <taxon>Nyssaceae</taxon>
        <taxon>Davidia</taxon>
    </lineage>
</organism>
<evidence type="ECO:0000256" key="3">
    <source>
        <dbReference type="ARBA" id="ARBA00023161"/>
    </source>
</evidence>
<feature type="region of interest" description="Disordered" evidence="5">
    <location>
        <begin position="457"/>
        <end position="513"/>
    </location>
</feature>
<dbReference type="AlphaFoldDB" id="A0A5B7AR63"/>
<dbReference type="InterPro" id="IPR012677">
    <property type="entry name" value="Nucleotide-bd_a/b_plait_sf"/>
</dbReference>
<reference evidence="7" key="1">
    <citation type="submission" date="2019-08" db="EMBL/GenBank/DDBJ databases">
        <title>Reference gene set and small RNA set construction with multiple tissues from Davidia involucrata Baill.</title>
        <authorList>
            <person name="Yang H."/>
            <person name="Zhou C."/>
            <person name="Li G."/>
            <person name="Wang J."/>
            <person name="Gao P."/>
            <person name="Wang M."/>
            <person name="Wang R."/>
            <person name="Zhao Y."/>
        </authorList>
    </citation>
    <scope>NUCLEOTIDE SEQUENCE</scope>
    <source>
        <tissue evidence="7">Mixed with DoveR01_LX</tissue>
    </source>
</reference>
<evidence type="ECO:0000256" key="2">
    <source>
        <dbReference type="ARBA" id="ARBA00005991"/>
    </source>
</evidence>
<keyword evidence="3" id="KW-0866">Nonsense-mediated mRNA decay</keyword>
<dbReference type="Pfam" id="PF03467">
    <property type="entry name" value="Smg4_UPF3"/>
    <property type="match status" value="1"/>
</dbReference>
<feature type="compositionally biased region" description="Basic and acidic residues" evidence="5">
    <location>
        <begin position="389"/>
        <end position="403"/>
    </location>
</feature>
<sequence length="513" mass="56567">MKGQLDRTKVVLRHLPPSISQSTLMEQIDGHFAGRYNWVSFFPGKNSQKHQSYSRAYIDFKRPEDVIEFAEFFDGHVFVNEKGTQFKTIVEYAPSQRVPKQWSKKDGREGTIFKDPGYLEFLEFLAKPVENLPSAEIQLERKEAERAGAVKDAPIVTPLMDFVRQKRAAKGGSRRSLSNGKLTRRTGGPSSRSHSLASSKRGSEKRRISTTMYVLRDTAKSTSGKDKSTYILVPKRDDQQLSDKSVTLAAASGTEALEEERGVSGTTGIGKKKILLLKGKEKEIPHVSGGMPLQQSATSPVKNAPVSTSLKQNQRREASGRIIRSILLNKDARQSQSSSVVLSEQQIQTSNLEKDKRPPRPLNVQLFLKDTNGAPEDKFGNDLYCFSSEKQEKRTRNKDRPDRGVWTPLRRSDGSHASDESFSSSASQAVQLLPDFAEGSHGELKIDMLNARIGEVKTLGGGRSGHSSLDNGSHKHGGRRGPAHNVKDADGTSIISEGKPLKRGGSSAYGAHE</sequence>
<dbReference type="GO" id="GO:0045727">
    <property type="term" value="P:positive regulation of translation"/>
    <property type="evidence" value="ECO:0007669"/>
    <property type="project" value="TreeGrafter"/>
</dbReference>
<accession>A0A5B7AR63</accession>
<feature type="compositionally biased region" description="Polar residues" evidence="5">
    <location>
        <begin position="293"/>
        <end position="312"/>
    </location>
</feature>
<dbReference type="FunFam" id="3.30.70.330:FF:000255">
    <property type="entry name" value="Regulator of nonsense transcripts UPF3"/>
    <property type="match status" value="1"/>
</dbReference>
<keyword evidence="4" id="KW-0539">Nucleus</keyword>
<feature type="compositionally biased region" description="Low complexity" evidence="5">
    <location>
        <begin position="334"/>
        <end position="348"/>
    </location>
</feature>
<dbReference type="CDD" id="cd12455">
    <property type="entry name" value="RRM_like_Smg4_UPF3"/>
    <property type="match status" value="1"/>
</dbReference>
<feature type="region of interest" description="Disordered" evidence="5">
    <location>
        <begin position="389"/>
        <end position="426"/>
    </location>
</feature>
<dbReference type="PANTHER" id="PTHR13112:SF0">
    <property type="entry name" value="FI21285P1"/>
    <property type="match status" value="1"/>
</dbReference>
<dbReference type="GO" id="GO:0000184">
    <property type="term" value="P:nuclear-transcribed mRNA catabolic process, nonsense-mediated decay"/>
    <property type="evidence" value="ECO:0007669"/>
    <property type="project" value="UniProtKB-KW"/>
</dbReference>
<feature type="region of interest" description="Disordered" evidence="5">
    <location>
        <begin position="166"/>
        <end position="212"/>
    </location>
</feature>
<feature type="region of interest" description="Disordered" evidence="5">
    <location>
        <begin position="334"/>
        <end position="361"/>
    </location>
</feature>
<dbReference type="InterPro" id="IPR035979">
    <property type="entry name" value="RBD_domain_sf"/>
</dbReference>
<dbReference type="PANTHER" id="PTHR13112">
    <property type="entry name" value="UPF3 REGULATOR OF NONSENSE TRANSCRIPTS-LIKE PROTEIN"/>
    <property type="match status" value="1"/>
</dbReference>
<evidence type="ECO:0000256" key="5">
    <source>
        <dbReference type="SAM" id="MobiDB-lite"/>
    </source>
</evidence>
<gene>
    <name evidence="7" type="ORF">Din_027926</name>
</gene>
<name>A0A5B7AR63_DAVIN</name>
<feature type="region of interest" description="Disordered" evidence="5">
    <location>
        <begin position="288"/>
        <end position="317"/>
    </location>
</feature>
<protein>
    <submittedName>
        <fullName evidence="7">Putative regulator of nonsense transcripts UPF3 isoform X1</fullName>
    </submittedName>
</protein>
<evidence type="ECO:0000256" key="1">
    <source>
        <dbReference type="ARBA" id="ARBA00004123"/>
    </source>
</evidence>
<dbReference type="GO" id="GO:0005737">
    <property type="term" value="C:cytoplasm"/>
    <property type="evidence" value="ECO:0007669"/>
    <property type="project" value="TreeGrafter"/>
</dbReference>
<dbReference type="SUPFAM" id="SSF54928">
    <property type="entry name" value="RNA-binding domain, RBD"/>
    <property type="match status" value="1"/>
</dbReference>
<comment type="subcellular location">
    <subcellularLocation>
        <location evidence="1">Nucleus</location>
    </subcellularLocation>
</comment>
<evidence type="ECO:0000313" key="7">
    <source>
        <dbReference type="EMBL" id="MPA58485.1"/>
    </source>
</evidence>
<dbReference type="InterPro" id="IPR039722">
    <property type="entry name" value="Upf3"/>
</dbReference>
<dbReference type="GO" id="GO:0003729">
    <property type="term" value="F:mRNA binding"/>
    <property type="evidence" value="ECO:0007669"/>
    <property type="project" value="TreeGrafter"/>
</dbReference>
<feature type="compositionally biased region" description="Low complexity" evidence="5">
    <location>
        <begin position="190"/>
        <end position="200"/>
    </location>
</feature>
<dbReference type="InterPro" id="IPR005120">
    <property type="entry name" value="UPF3_dom"/>
</dbReference>
<dbReference type="GO" id="GO:0005730">
    <property type="term" value="C:nucleolus"/>
    <property type="evidence" value="ECO:0007669"/>
    <property type="project" value="TreeGrafter"/>
</dbReference>
<feature type="domain" description="UPF3" evidence="6">
    <location>
        <begin position="7"/>
        <end position="168"/>
    </location>
</feature>
<feature type="compositionally biased region" description="Basic and acidic residues" evidence="5">
    <location>
        <begin position="410"/>
        <end position="419"/>
    </location>
</feature>
<proteinExistence type="inferred from homology"/>
<dbReference type="EMBL" id="GHES01027926">
    <property type="protein sequence ID" value="MPA58485.1"/>
    <property type="molecule type" value="Transcribed_RNA"/>
</dbReference>